<keyword evidence="5" id="KW-1185">Reference proteome</keyword>
<dbReference type="AlphaFoldDB" id="A0A7J8DMH3"/>
<organism evidence="4 5">
    <name type="scientific">Rousettus aegyptiacus</name>
    <name type="common">Egyptian fruit bat</name>
    <name type="synonym">Pteropus aegyptiacus</name>
    <dbReference type="NCBI Taxonomy" id="9407"/>
    <lineage>
        <taxon>Eukaryota</taxon>
        <taxon>Metazoa</taxon>
        <taxon>Chordata</taxon>
        <taxon>Craniata</taxon>
        <taxon>Vertebrata</taxon>
        <taxon>Euteleostomi</taxon>
        <taxon>Mammalia</taxon>
        <taxon>Eutheria</taxon>
        <taxon>Laurasiatheria</taxon>
        <taxon>Chiroptera</taxon>
        <taxon>Yinpterochiroptera</taxon>
        <taxon>Pteropodoidea</taxon>
        <taxon>Pteropodidae</taxon>
        <taxon>Rousettinae</taxon>
        <taxon>Rousettus</taxon>
    </lineage>
</organism>
<feature type="region of interest" description="Disordered" evidence="2">
    <location>
        <begin position="199"/>
        <end position="232"/>
    </location>
</feature>
<accession>A0A7J8DMH3</accession>
<evidence type="ECO:0000256" key="1">
    <source>
        <dbReference type="PROSITE-ProRule" id="PRU00042"/>
    </source>
</evidence>
<keyword evidence="1" id="KW-0863">Zinc-finger</keyword>
<feature type="compositionally biased region" description="Low complexity" evidence="2">
    <location>
        <begin position="31"/>
        <end position="45"/>
    </location>
</feature>
<feature type="region of interest" description="Disordered" evidence="2">
    <location>
        <begin position="1"/>
        <end position="118"/>
    </location>
</feature>
<proteinExistence type="predicted"/>
<evidence type="ECO:0000259" key="3">
    <source>
        <dbReference type="PROSITE" id="PS50157"/>
    </source>
</evidence>
<sequence length="367" mass="37797">MEENEVESSSDAAPGPDQPEEPSESGLGVGTSEAVSADSSDAATAPGPTEADDSGVGQSSDRGSSSLEEVSESSSSTDPLPHGYLPDSSSVSHGPVAGVTEGPPALVHSSALPDPNMLVSDCTASSSDLGSAIDKIIESTIGPDLIQSCITVTSAEDGGPETTRYLILQGPDDGAPMASPMSSSTLAHSLAAIEALADGPTSTSTCLEPPEEAQGGPSSPAQPPPASGTEEPDLQSLEAMMEVVVVQQFKCKMCQYRSSTKATLLRHMRERHFRPGALIAACLAGTAQVRVGCQEPDMESCFTAPSAAAATSKKGRPRKWGTSTKTQEEEAPEEEDDDDIVDAGAIDDLEGRPPWLPGLLAPSPYKY</sequence>
<evidence type="ECO:0000313" key="5">
    <source>
        <dbReference type="Proteomes" id="UP000593571"/>
    </source>
</evidence>
<feature type="domain" description="C2H2-type" evidence="3">
    <location>
        <begin position="249"/>
        <end position="272"/>
    </location>
</feature>
<feature type="region of interest" description="Disordered" evidence="2">
    <location>
        <begin position="306"/>
        <end position="340"/>
    </location>
</feature>
<protein>
    <submittedName>
        <fullName evidence="4">Zinc finger protein 335</fullName>
    </submittedName>
</protein>
<dbReference type="SMART" id="SM00355">
    <property type="entry name" value="ZnF_C2H2"/>
    <property type="match status" value="1"/>
</dbReference>
<evidence type="ECO:0000313" key="4">
    <source>
        <dbReference type="EMBL" id="KAF6424310.1"/>
    </source>
</evidence>
<gene>
    <name evidence="4" type="ORF">HJG63_021099</name>
</gene>
<feature type="compositionally biased region" description="Acidic residues" evidence="2">
    <location>
        <begin position="329"/>
        <end position="340"/>
    </location>
</feature>
<reference evidence="4 5" key="1">
    <citation type="journal article" date="2020" name="Nature">
        <title>Six reference-quality genomes reveal evolution of bat adaptations.</title>
        <authorList>
            <person name="Jebb D."/>
            <person name="Huang Z."/>
            <person name="Pippel M."/>
            <person name="Hughes G.M."/>
            <person name="Lavrichenko K."/>
            <person name="Devanna P."/>
            <person name="Winkler S."/>
            <person name="Jermiin L.S."/>
            <person name="Skirmuntt E.C."/>
            <person name="Katzourakis A."/>
            <person name="Burkitt-Gray L."/>
            <person name="Ray D.A."/>
            <person name="Sullivan K.A.M."/>
            <person name="Roscito J.G."/>
            <person name="Kirilenko B.M."/>
            <person name="Davalos L.M."/>
            <person name="Corthals A.P."/>
            <person name="Power M.L."/>
            <person name="Jones G."/>
            <person name="Ransome R.D."/>
            <person name="Dechmann D.K.N."/>
            <person name="Locatelli A.G."/>
            <person name="Puechmaille S.J."/>
            <person name="Fedrigo O."/>
            <person name="Jarvis E.D."/>
            <person name="Hiller M."/>
            <person name="Vernes S.C."/>
            <person name="Myers E.W."/>
            <person name="Teeling E.C."/>
        </authorList>
    </citation>
    <scope>NUCLEOTIDE SEQUENCE [LARGE SCALE GENOMIC DNA]</scope>
    <source>
        <strain evidence="4">MRouAeg1</strain>
        <tissue evidence="4">Muscle</tissue>
    </source>
</reference>
<keyword evidence="1" id="KW-0862">Zinc</keyword>
<name>A0A7J8DMH3_ROUAE</name>
<dbReference type="Proteomes" id="UP000593571">
    <property type="component" value="Unassembled WGS sequence"/>
</dbReference>
<dbReference type="GO" id="GO:0008270">
    <property type="term" value="F:zinc ion binding"/>
    <property type="evidence" value="ECO:0007669"/>
    <property type="project" value="UniProtKB-KW"/>
</dbReference>
<keyword evidence="1" id="KW-0479">Metal-binding</keyword>
<feature type="compositionally biased region" description="Low complexity" evidence="2">
    <location>
        <begin position="64"/>
        <end position="76"/>
    </location>
</feature>
<dbReference type="PROSITE" id="PS50157">
    <property type="entry name" value="ZINC_FINGER_C2H2_2"/>
    <property type="match status" value="1"/>
</dbReference>
<evidence type="ECO:0000256" key="2">
    <source>
        <dbReference type="SAM" id="MobiDB-lite"/>
    </source>
</evidence>
<dbReference type="InterPro" id="IPR013087">
    <property type="entry name" value="Znf_C2H2_type"/>
</dbReference>
<comment type="caution">
    <text evidence="4">The sequence shown here is derived from an EMBL/GenBank/DDBJ whole genome shotgun (WGS) entry which is preliminary data.</text>
</comment>
<dbReference type="EMBL" id="JACASE010000012">
    <property type="protein sequence ID" value="KAF6424310.1"/>
    <property type="molecule type" value="Genomic_DNA"/>
</dbReference>